<dbReference type="EC" id="4.3.3.7" evidence="4 12"/>
<evidence type="ECO:0000256" key="1">
    <source>
        <dbReference type="ARBA" id="ARBA00003294"/>
    </source>
</evidence>
<comment type="subunit">
    <text evidence="12">Homotetramer; dimer of dimers.</text>
</comment>
<dbReference type="STRING" id="1401.BK123_07645"/>
<keyword evidence="10 12" id="KW-0704">Schiff base</keyword>
<dbReference type="UniPathway" id="UPA00034">
    <property type="reaction ID" value="UER00017"/>
</dbReference>
<dbReference type="GO" id="GO:0009089">
    <property type="term" value="P:lysine biosynthetic process via diaminopimelate"/>
    <property type="evidence" value="ECO:0007669"/>
    <property type="project" value="UniProtKB-UniRule"/>
</dbReference>
<evidence type="ECO:0000313" key="17">
    <source>
        <dbReference type="Proteomes" id="UP000187074"/>
    </source>
</evidence>
<feature type="active site" description="Schiff-base intermediate with substrate" evidence="12 14">
    <location>
        <position position="166"/>
    </location>
</feature>
<comment type="similarity">
    <text evidence="3 12 13">Belongs to the DapA family.</text>
</comment>
<keyword evidence="5 12" id="KW-0963">Cytoplasm</keyword>
<dbReference type="OrthoDB" id="9782828at2"/>
<evidence type="ECO:0000256" key="14">
    <source>
        <dbReference type="PIRSR" id="PIRSR001365-1"/>
    </source>
</evidence>
<keyword evidence="7 12" id="KW-0220">Diaminopimelate biosynthesis</keyword>
<evidence type="ECO:0000256" key="12">
    <source>
        <dbReference type="HAMAP-Rule" id="MF_00418"/>
    </source>
</evidence>
<evidence type="ECO:0000256" key="9">
    <source>
        <dbReference type="ARBA" id="ARBA00023239"/>
    </source>
</evidence>
<evidence type="ECO:0000256" key="4">
    <source>
        <dbReference type="ARBA" id="ARBA00012086"/>
    </source>
</evidence>
<dbReference type="Gene3D" id="3.20.20.70">
    <property type="entry name" value="Aldolase class I"/>
    <property type="match status" value="1"/>
</dbReference>
<dbReference type="GO" id="GO:0008840">
    <property type="term" value="F:4-hydroxy-tetrahydrodipicolinate synthase activity"/>
    <property type="evidence" value="ECO:0007669"/>
    <property type="project" value="UniProtKB-UniRule"/>
</dbReference>
<evidence type="ECO:0000256" key="3">
    <source>
        <dbReference type="ARBA" id="ARBA00007592"/>
    </source>
</evidence>
<comment type="catalytic activity">
    <reaction evidence="11 12">
        <text>L-aspartate 4-semialdehyde + pyruvate = (2S,4S)-4-hydroxy-2,3,4,5-tetrahydrodipicolinate + H2O + H(+)</text>
        <dbReference type="Rhea" id="RHEA:34171"/>
        <dbReference type="ChEBI" id="CHEBI:15361"/>
        <dbReference type="ChEBI" id="CHEBI:15377"/>
        <dbReference type="ChEBI" id="CHEBI:15378"/>
        <dbReference type="ChEBI" id="CHEBI:67139"/>
        <dbReference type="ChEBI" id="CHEBI:537519"/>
        <dbReference type="EC" id="4.3.3.7"/>
    </reaction>
</comment>
<keyword evidence="9 12" id="KW-0456">Lyase</keyword>
<dbReference type="AlphaFoldDB" id="A0A1R1B5W7"/>
<feature type="binding site" evidence="12 15">
    <location>
        <position position="50"/>
    </location>
    <ligand>
        <name>pyruvate</name>
        <dbReference type="ChEBI" id="CHEBI:15361"/>
    </ligand>
</feature>
<dbReference type="PANTHER" id="PTHR12128:SF66">
    <property type="entry name" value="4-HYDROXY-2-OXOGLUTARATE ALDOLASE, MITOCHONDRIAL"/>
    <property type="match status" value="1"/>
</dbReference>
<dbReference type="GO" id="GO:0005737">
    <property type="term" value="C:cytoplasm"/>
    <property type="evidence" value="ECO:0007669"/>
    <property type="project" value="UniProtKB-SubCell"/>
</dbReference>
<dbReference type="PRINTS" id="PR00146">
    <property type="entry name" value="DHPICSNTHASE"/>
</dbReference>
<comment type="pathway">
    <text evidence="2 12">Amino-acid biosynthesis; L-lysine biosynthesis via DAP pathway; (S)-tetrahydrodipicolinate from L-aspartate: step 3/4.</text>
</comment>
<dbReference type="Proteomes" id="UP000187074">
    <property type="component" value="Unassembled WGS sequence"/>
</dbReference>
<dbReference type="HAMAP" id="MF_00418">
    <property type="entry name" value="DapA"/>
    <property type="match status" value="1"/>
</dbReference>
<feature type="binding site" evidence="12 15">
    <location>
        <position position="206"/>
    </location>
    <ligand>
        <name>pyruvate</name>
        <dbReference type="ChEBI" id="CHEBI:15361"/>
    </ligand>
</feature>
<feature type="site" description="Part of a proton relay during catalysis" evidence="12">
    <location>
        <position position="49"/>
    </location>
</feature>
<evidence type="ECO:0000256" key="8">
    <source>
        <dbReference type="ARBA" id="ARBA00023154"/>
    </source>
</evidence>
<dbReference type="SUPFAM" id="SSF51569">
    <property type="entry name" value="Aldolase"/>
    <property type="match status" value="1"/>
</dbReference>
<keyword evidence="6 12" id="KW-0028">Amino-acid biosynthesis</keyword>
<dbReference type="RefSeq" id="WP_076321777.1">
    <property type="nucleotide sequence ID" value="NZ_MRTF01000002.1"/>
</dbReference>
<evidence type="ECO:0000256" key="7">
    <source>
        <dbReference type="ARBA" id="ARBA00022915"/>
    </source>
</evidence>
<dbReference type="EMBL" id="MRTF01000002">
    <property type="protein sequence ID" value="OME94957.1"/>
    <property type="molecule type" value="Genomic_DNA"/>
</dbReference>
<evidence type="ECO:0000256" key="5">
    <source>
        <dbReference type="ARBA" id="ARBA00022490"/>
    </source>
</evidence>
<dbReference type="CDD" id="cd00950">
    <property type="entry name" value="DHDPS"/>
    <property type="match status" value="1"/>
</dbReference>
<feature type="site" description="Part of a proton relay during catalysis" evidence="12">
    <location>
        <position position="113"/>
    </location>
</feature>
<keyword evidence="8 12" id="KW-0457">Lysine biosynthesis</keyword>
<reference evidence="16 17" key="1">
    <citation type="submission" date="2016-11" db="EMBL/GenBank/DDBJ databases">
        <title>Paenibacillus species isolates.</title>
        <authorList>
            <person name="Beno S.M."/>
        </authorList>
    </citation>
    <scope>NUCLEOTIDE SEQUENCE [LARGE SCALE GENOMIC DNA]</scope>
    <source>
        <strain evidence="16 17">FSL F4-0100</strain>
    </source>
</reference>
<dbReference type="NCBIfam" id="TIGR00674">
    <property type="entry name" value="dapA"/>
    <property type="match status" value="1"/>
</dbReference>
<feature type="active site" description="Proton donor/acceptor" evidence="12 14">
    <location>
        <position position="138"/>
    </location>
</feature>
<evidence type="ECO:0000256" key="2">
    <source>
        <dbReference type="ARBA" id="ARBA00005120"/>
    </source>
</evidence>
<organism evidence="16 17">
    <name type="scientific">Paenibacillus lautus</name>
    <name type="common">Bacillus lautus</name>
    <dbReference type="NCBI Taxonomy" id="1401"/>
    <lineage>
        <taxon>Bacteria</taxon>
        <taxon>Bacillati</taxon>
        <taxon>Bacillota</taxon>
        <taxon>Bacilli</taxon>
        <taxon>Bacillales</taxon>
        <taxon>Paenibacillaceae</taxon>
        <taxon>Paenibacillus</taxon>
    </lineage>
</organism>
<comment type="function">
    <text evidence="1 12">Catalyzes the condensation of (S)-aspartate-beta-semialdehyde [(S)-ASA] and pyruvate to 4-hydroxy-tetrahydrodipicolinate (HTPA).</text>
</comment>
<dbReference type="PROSITE" id="PS00665">
    <property type="entry name" value="DHDPS_1"/>
    <property type="match status" value="1"/>
</dbReference>
<dbReference type="InterPro" id="IPR013785">
    <property type="entry name" value="Aldolase_TIM"/>
</dbReference>
<dbReference type="PIRSF" id="PIRSF001365">
    <property type="entry name" value="DHDPS"/>
    <property type="match status" value="1"/>
</dbReference>
<dbReference type="InterPro" id="IPR005263">
    <property type="entry name" value="DapA"/>
</dbReference>
<name>A0A1R1B5W7_PAELA</name>
<evidence type="ECO:0000256" key="10">
    <source>
        <dbReference type="ARBA" id="ARBA00023270"/>
    </source>
</evidence>
<comment type="subcellular location">
    <subcellularLocation>
        <location evidence="12">Cytoplasm</location>
    </subcellularLocation>
</comment>
<sequence>MLSQKELHGIYVPVITPFSQDYELDFPSYHRYLKNLLSYDIQGLVINGTTGEAPTVAWEEVVQVVEETRGSLGGRLLPLIIGTGTNDTVSSIKRTELAGHIGADAVLVVTPYYSRPSTDGILQHFRRVAEVGIPVILYEVPSRTGIRLPVDVIRRIMEIPGVIGMKDSTESTELMRSLSHYDTKPVLCGNDVLFHEMLVHGASGGILASANVNTEVFIRVFQLAAQGDYSRSEMEFEGLLPYIRKLFEESNPAPLKWLLAKQGIISSDTLRLPMGPITDELKLSLDHAIQQLKNTDFSV</sequence>
<comment type="caution">
    <text evidence="12">Was originally thought to be a dihydrodipicolinate synthase (DHDPS), catalyzing the condensation of (S)-aspartate-beta-semialdehyde [(S)-ASA] and pyruvate to dihydrodipicolinate (DHDP). However, it was shown in E.coli that the product of the enzymatic reaction is not dihydrodipicolinate but in fact (4S)-4-hydroxy-2,3,4,5-tetrahydro-(2S)-dipicolinic acid (HTPA), and that the consecutive dehydration reaction leading to DHDP is not spontaneous but catalyzed by DapB.</text>
</comment>
<accession>A0A1R1B5W7</accession>
<evidence type="ECO:0000256" key="6">
    <source>
        <dbReference type="ARBA" id="ARBA00022605"/>
    </source>
</evidence>
<dbReference type="Pfam" id="PF00701">
    <property type="entry name" value="DHDPS"/>
    <property type="match status" value="1"/>
</dbReference>
<dbReference type="SMART" id="SM01130">
    <property type="entry name" value="DHDPS"/>
    <property type="match status" value="1"/>
</dbReference>
<evidence type="ECO:0000256" key="13">
    <source>
        <dbReference type="PIRNR" id="PIRNR001365"/>
    </source>
</evidence>
<dbReference type="InterPro" id="IPR020624">
    <property type="entry name" value="Schiff_base-form_aldolases_CS"/>
</dbReference>
<proteinExistence type="inferred from homology"/>
<protein>
    <recommendedName>
        <fullName evidence="4 12">4-hydroxy-tetrahydrodipicolinate synthase</fullName>
        <shortName evidence="12">HTPA synthase</shortName>
        <ecNumber evidence="4 12">4.3.3.7</ecNumber>
    </recommendedName>
</protein>
<evidence type="ECO:0000313" key="16">
    <source>
        <dbReference type="EMBL" id="OME94957.1"/>
    </source>
</evidence>
<dbReference type="InterPro" id="IPR002220">
    <property type="entry name" value="DapA-like"/>
</dbReference>
<comment type="caution">
    <text evidence="16">The sequence shown here is derived from an EMBL/GenBank/DDBJ whole genome shotgun (WGS) entry which is preliminary data.</text>
</comment>
<evidence type="ECO:0000256" key="15">
    <source>
        <dbReference type="PIRSR" id="PIRSR001365-2"/>
    </source>
</evidence>
<gene>
    <name evidence="12" type="primary">dapA</name>
    <name evidence="16" type="ORF">BK123_07645</name>
</gene>
<dbReference type="GO" id="GO:0019877">
    <property type="term" value="P:diaminopimelate biosynthetic process"/>
    <property type="evidence" value="ECO:0007669"/>
    <property type="project" value="UniProtKB-UniRule"/>
</dbReference>
<evidence type="ECO:0000256" key="11">
    <source>
        <dbReference type="ARBA" id="ARBA00047836"/>
    </source>
</evidence>
<dbReference type="PANTHER" id="PTHR12128">
    <property type="entry name" value="DIHYDRODIPICOLINATE SYNTHASE"/>
    <property type="match status" value="1"/>
</dbReference>